<sequence>MEGPRSKPPMMASRRGYRRRMNWYFLERPCCLATTVTTCSLRLTETWRLAASAMRATQSSRMALYSARTSSVTLSVSQP</sequence>
<reference evidence="1" key="1">
    <citation type="journal article" date="2020" name="J. Eukaryot. Microbiol.">
        <title>De novo Sequencing, Assembly and Annotation of the Transcriptome for the Free-Living Testate Amoeba Arcella intermedia.</title>
        <authorList>
            <person name="Ribeiro G.M."/>
            <person name="Porfirio-Sousa A.L."/>
            <person name="Maurer-Alcala X.X."/>
            <person name="Katz L.A."/>
            <person name="Lahr D.J.G."/>
        </authorList>
    </citation>
    <scope>NUCLEOTIDE SEQUENCE</scope>
</reference>
<evidence type="ECO:0000313" key="1">
    <source>
        <dbReference type="EMBL" id="NDV41127.1"/>
    </source>
</evidence>
<dbReference type="AlphaFoldDB" id="A0A6B2LVZ1"/>
<accession>A0A6B2LVZ1</accession>
<organism evidence="1">
    <name type="scientific">Arcella intermedia</name>
    <dbReference type="NCBI Taxonomy" id="1963864"/>
    <lineage>
        <taxon>Eukaryota</taxon>
        <taxon>Amoebozoa</taxon>
        <taxon>Tubulinea</taxon>
        <taxon>Elardia</taxon>
        <taxon>Arcellinida</taxon>
        <taxon>Sphaerothecina</taxon>
        <taxon>Arcellidae</taxon>
        <taxon>Arcella</taxon>
    </lineage>
</organism>
<dbReference type="EMBL" id="GIBP01012158">
    <property type="protein sequence ID" value="NDV41127.1"/>
    <property type="molecule type" value="Transcribed_RNA"/>
</dbReference>
<proteinExistence type="predicted"/>
<protein>
    <submittedName>
        <fullName evidence="1">Uncharacterized protein</fullName>
    </submittedName>
</protein>
<name>A0A6B2LVZ1_9EUKA</name>